<protein>
    <submittedName>
        <fullName evidence="2">Uncharacterized protein</fullName>
    </submittedName>
</protein>
<name>A0ABD3SU98_9LAMI</name>
<evidence type="ECO:0000256" key="1">
    <source>
        <dbReference type="SAM" id="Phobius"/>
    </source>
</evidence>
<keyword evidence="1" id="KW-0472">Membrane</keyword>
<gene>
    <name evidence="2" type="ORF">ACJIZ3_016832</name>
</gene>
<dbReference type="Proteomes" id="UP001634393">
    <property type="component" value="Unassembled WGS sequence"/>
</dbReference>
<reference evidence="2 3" key="1">
    <citation type="submission" date="2024-12" db="EMBL/GenBank/DDBJ databases">
        <title>The unique morphological basis and parallel evolutionary history of personate flowers in Penstemon.</title>
        <authorList>
            <person name="Depatie T.H."/>
            <person name="Wessinger C.A."/>
        </authorList>
    </citation>
    <scope>NUCLEOTIDE SEQUENCE [LARGE SCALE GENOMIC DNA]</scope>
    <source>
        <strain evidence="2">WTNN_2</strain>
        <tissue evidence="2">Leaf</tissue>
    </source>
</reference>
<keyword evidence="3" id="KW-1185">Reference proteome</keyword>
<dbReference type="AlphaFoldDB" id="A0ABD3SU98"/>
<keyword evidence="1" id="KW-1133">Transmembrane helix</keyword>
<organism evidence="2 3">
    <name type="scientific">Penstemon smallii</name>
    <dbReference type="NCBI Taxonomy" id="265156"/>
    <lineage>
        <taxon>Eukaryota</taxon>
        <taxon>Viridiplantae</taxon>
        <taxon>Streptophyta</taxon>
        <taxon>Embryophyta</taxon>
        <taxon>Tracheophyta</taxon>
        <taxon>Spermatophyta</taxon>
        <taxon>Magnoliopsida</taxon>
        <taxon>eudicotyledons</taxon>
        <taxon>Gunneridae</taxon>
        <taxon>Pentapetalae</taxon>
        <taxon>asterids</taxon>
        <taxon>lamiids</taxon>
        <taxon>Lamiales</taxon>
        <taxon>Plantaginaceae</taxon>
        <taxon>Cheloneae</taxon>
        <taxon>Penstemon</taxon>
    </lineage>
</organism>
<proteinExistence type="predicted"/>
<keyword evidence="1" id="KW-0812">Transmembrane</keyword>
<evidence type="ECO:0000313" key="3">
    <source>
        <dbReference type="Proteomes" id="UP001634393"/>
    </source>
</evidence>
<feature type="transmembrane region" description="Helical" evidence="1">
    <location>
        <begin position="243"/>
        <end position="267"/>
    </location>
</feature>
<accession>A0ABD3SU98</accession>
<comment type="caution">
    <text evidence="2">The sequence shown here is derived from an EMBL/GenBank/DDBJ whole genome shotgun (WGS) entry which is preliminary data.</text>
</comment>
<evidence type="ECO:0000313" key="2">
    <source>
        <dbReference type="EMBL" id="KAL3828030.1"/>
    </source>
</evidence>
<dbReference type="EMBL" id="JBJXBP010000005">
    <property type="protein sequence ID" value="KAL3828030.1"/>
    <property type="molecule type" value="Genomic_DNA"/>
</dbReference>
<sequence>MVSPQSLLMRLESLEAGRKGNLNIATKVFLVAPSFHMRSNDLRLAGIFGESSILKIWTQTVQGAISLPSHFTFFVLEGPAVKFMLTMISFGNSNTRKPDVLIVCWYEISRIRHPIGVSKLYGSHDIFDEMWKADNDPLFEVLIQEVIFLVLLKTKIILQGANDLTAILMFVNKPNSCVTILCLSDDLSELGLAFGKVDPYFGVAARTACVISRATVQKNVTLLICFQNLVIIFDYSLEDYKSTFYFFIFYESIVLSWVIPYFLHVIFESYEKQMYMITKIILQGANDMSSIIMLDQELKVLLWFNFSVR</sequence>